<dbReference type="SUPFAM" id="SSF49695">
    <property type="entry name" value="gamma-Crystallin-like"/>
    <property type="match status" value="1"/>
</dbReference>
<protein>
    <submittedName>
        <fullName evidence="2">Uncharacterized protein</fullName>
    </submittedName>
</protein>
<reference evidence="2" key="2">
    <citation type="submission" date="2023-05" db="EMBL/GenBank/DDBJ databases">
        <authorList>
            <consortium name="Lawrence Berkeley National Laboratory"/>
            <person name="Steindorff A."/>
            <person name="Hensen N."/>
            <person name="Bonometti L."/>
            <person name="Westerberg I."/>
            <person name="Brannstrom I.O."/>
            <person name="Guillou S."/>
            <person name="Cros-Aarteil S."/>
            <person name="Calhoun S."/>
            <person name="Haridas S."/>
            <person name="Kuo A."/>
            <person name="Mondo S."/>
            <person name="Pangilinan J."/>
            <person name="Riley R."/>
            <person name="Labutti K."/>
            <person name="Andreopoulos B."/>
            <person name="Lipzen A."/>
            <person name="Chen C."/>
            <person name="Yanf M."/>
            <person name="Daum C."/>
            <person name="Ng V."/>
            <person name="Clum A."/>
            <person name="Ohm R."/>
            <person name="Martin F."/>
            <person name="Silar P."/>
            <person name="Natvig D."/>
            <person name="Lalanne C."/>
            <person name="Gautier V."/>
            <person name="Ament-Velasquez S.L."/>
            <person name="Kruys A."/>
            <person name="Hutchinson M.I."/>
            <person name="Powell A.J."/>
            <person name="Barry K."/>
            <person name="Miller A.N."/>
            <person name="Grigoriev I.V."/>
            <person name="Debuchy R."/>
            <person name="Gladieux P."/>
            <person name="Thoren M.H."/>
            <person name="Johannesson H."/>
        </authorList>
    </citation>
    <scope>NUCLEOTIDE SEQUENCE</scope>
    <source>
        <strain evidence="2">PSN309</strain>
    </source>
</reference>
<feature type="signal peptide" evidence="1">
    <location>
        <begin position="1"/>
        <end position="16"/>
    </location>
</feature>
<sequence>MQLSAILLTIATAVMAAPSAEPAAAEPGAIEARAQHLATWWEHAGFSGSSFNSFGDPGVCTNFPAVWNDRFSSARAVAGWKCRVWDNAGCGGNSFGDFTNAGSNFPSLLNDRGSSWRCVRV</sequence>
<evidence type="ECO:0000313" key="2">
    <source>
        <dbReference type="EMBL" id="KAK4185128.1"/>
    </source>
</evidence>
<dbReference type="AlphaFoldDB" id="A0AAN6WP08"/>
<proteinExistence type="predicted"/>
<comment type="caution">
    <text evidence="2">The sequence shown here is derived from an EMBL/GenBank/DDBJ whole genome shotgun (WGS) entry which is preliminary data.</text>
</comment>
<reference evidence="2" key="1">
    <citation type="journal article" date="2023" name="Mol. Phylogenet. Evol.">
        <title>Genome-scale phylogeny and comparative genomics of the fungal order Sordariales.</title>
        <authorList>
            <person name="Hensen N."/>
            <person name="Bonometti L."/>
            <person name="Westerberg I."/>
            <person name="Brannstrom I.O."/>
            <person name="Guillou S."/>
            <person name="Cros-Aarteil S."/>
            <person name="Calhoun S."/>
            <person name="Haridas S."/>
            <person name="Kuo A."/>
            <person name="Mondo S."/>
            <person name="Pangilinan J."/>
            <person name="Riley R."/>
            <person name="LaButti K."/>
            <person name="Andreopoulos B."/>
            <person name="Lipzen A."/>
            <person name="Chen C."/>
            <person name="Yan M."/>
            <person name="Daum C."/>
            <person name="Ng V."/>
            <person name="Clum A."/>
            <person name="Steindorff A."/>
            <person name="Ohm R.A."/>
            <person name="Martin F."/>
            <person name="Silar P."/>
            <person name="Natvig D.O."/>
            <person name="Lalanne C."/>
            <person name="Gautier V."/>
            <person name="Ament-Velasquez S.L."/>
            <person name="Kruys A."/>
            <person name="Hutchinson M.I."/>
            <person name="Powell A.J."/>
            <person name="Barry K."/>
            <person name="Miller A.N."/>
            <person name="Grigoriev I.V."/>
            <person name="Debuchy R."/>
            <person name="Gladieux P."/>
            <person name="Hiltunen Thoren M."/>
            <person name="Johannesson H."/>
        </authorList>
    </citation>
    <scope>NUCLEOTIDE SEQUENCE</scope>
    <source>
        <strain evidence="2">PSN309</strain>
    </source>
</reference>
<organism evidence="2 3">
    <name type="scientific">Podospora australis</name>
    <dbReference type="NCBI Taxonomy" id="1536484"/>
    <lineage>
        <taxon>Eukaryota</taxon>
        <taxon>Fungi</taxon>
        <taxon>Dikarya</taxon>
        <taxon>Ascomycota</taxon>
        <taxon>Pezizomycotina</taxon>
        <taxon>Sordariomycetes</taxon>
        <taxon>Sordariomycetidae</taxon>
        <taxon>Sordariales</taxon>
        <taxon>Podosporaceae</taxon>
        <taxon>Podospora</taxon>
    </lineage>
</organism>
<accession>A0AAN6WP08</accession>
<evidence type="ECO:0000256" key="1">
    <source>
        <dbReference type="SAM" id="SignalP"/>
    </source>
</evidence>
<dbReference type="InterPro" id="IPR011024">
    <property type="entry name" value="G_crystallin-like"/>
</dbReference>
<keyword evidence="3" id="KW-1185">Reference proteome</keyword>
<keyword evidence="1" id="KW-0732">Signal</keyword>
<dbReference type="Proteomes" id="UP001302126">
    <property type="component" value="Unassembled WGS sequence"/>
</dbReference>
<dbReference type="EMBL" id="MU864460">
    <property type="protein sequence ID" value="KAK4185128.1"/>
    <property type="molecule type" value="Genomic_DNA"/>
</dbReference>
<evidence type="ECO:0000313" key="3">
    <source>
        <dbReference type="Proteomes" id="UP001302126"/>
    </source>
</evidence>
<gene>
    <name evidence="2" type="ORF">QBC35DRAFT_390125</name>
</gene>
<dbReference type="Gene3D" id="2.60.20.10">
    <property type="entry name" value="Crystallins"/>
    <property type="match status" value="1"/>
</dbReference>
<name>A0AAN6WP08_9PEZI</name>
<feature type="chain" id="PRO_5042892865" evidence="1">
    <location>
        <begin position="17"/>
        <end position="121"/>
    </location>
</feature>